<keyword evidence="1" id="KW-1133">Transmembrane helix</keyword>
<protein>
    <submittedName>
        <fullName evidence="2">Uncharacterized protein</fullName>
    </submittedName>
</protein>
<dbReference type="AlphaFoldDB" id="A0A2P6TEF3"/>
<dbReference type="OrthoDB" id="537655at2759"/>
<evidence type="ECO:0000256" key="1">
    <source>
        <dbReference type="SAM" id="Phobius"/>
    </source>
</evidence>
<reference evidence="2 3" key="1">
    <citation type="journal article" date="2018" name="Plant J.">
        <title>Genome sequences of Chlorella sorokiniana UTEX 1602 and Micractinium conductrix SAG 241.80: implications to maltose excretion by a green alga.</title>
        <authorList>
            <person name="Arriola M.B."/>
            <person name="Velmurugan N."/>
            <person name="Zhang Y."/>
            <person name="Plunkett M.H."/>
            <person name="Hondzo H."/>
            <person name="Barney B.M."/>
        </authorList>
    </citation>
    <scope>NUCLEOTIDE SEQUENCE [LARGE SCALE GENOMIC DNA]</scope>
    <source>
        <strain evidence="3">UTEX 1602</strain>
    </source>
</reference>
<keyword evidence="1" id="KW-0472">Membrane</keyword>
<feature type="transmembrane region" description="Helical" evidence="1">
    <location>
        <begin position="24"/>
        <end position="41"/>
    </location>
</feature>
<evidence type="ECO:0000313" key="3">
    <source>
        <dbReference type="Proteomes" id="UP000239899"/>
    </source>
</evidence>
<name>A0A2P6TEF3_CHLSO</name>
<accession>A0A2P6TEF3</accession>
<evidence type="ECO:0000313" key="2">
    <source>
        <dbReference type="EMBL" id="PRW21019.1"/>
    </source>
</evidence>
<comment type="caution">
    <text evidence="2">The sequence shown here is derived from an EMBL/GenBank/DDBJ whole genome shotgun (WGS) entry which is preliminary data.</text>
</comment>
<keyword evidence="3" id="KW-1185">Reference proteome</keyword>
<dbReference type="Proteomes" id="UP000239899">
    <property type="component" value="Unassembled WGS sequence"/>
</dbReference>
<sequence length="72" mass="7940">MAGRASPIGGMFSDAFGFRGRRNLLAWAVAGGLAYYLWVVPARQRDDEQQRVREQAKKWAEEAAAAAASKQQ</sequence>
<organism evidence="2 3">
    <name type="scientific">Chlorella sorokiniana</name>
    <name type="common">Freshwater green alga</name>
    <dbReference type="NCBI Taxonomy" id="3076"/>
    <lineage>
        <taxon>Eukaryota</taxon>
        <taxon>Viridiplantae</taxon>
        <taxon>Chlorophyta</taxon>
        <taxon>core chlorophytes</taxon>
        <taxon>Trebouxiophyceae</taxon>
        <taxon>Chlorellales</taxon>
        <taxon>Chlorellaceae</taxon>
        <taxon>Chlorella clade</taxon>
        <taxon>Chlorella</taxon>
    </lineage>
</organism>
<keyword evidence="1" id="KW-0812">Transmembrane</keyword>
<proteinExistence type="predicted"/>
<gene>
    <name evidence="2" type="ORF">C2E21_8487</name>
</gene>
<dbReference type="EMBL" id="LHPG02000020">
    <property type="protein sequence ID" value="PRW21019.1"/>
    <property type="molecule type" value="Genomic_DNA"/>
</dbReference>